<protein>
    <submittedName>
        <fullName evidence="2">Uncharacterized protein</fullName>
    </submittedName>
</protein>
<name>A0A8X7WJ83_BRACI</name>
<dbReference type="OrthoDB" id="10610166at2759"/>
<keyword evidence="3" id="KW-1185">Reference proteome</keyword>
<feature type="compositionally biased region" description="Basic and acidic residues" evidence="1">
    <location>
        <begin position="60"/>
        <end position="89"/>
    </location>
</feature>
<reference evidence="2 3" key="1">
    <citation type="submission" date="2020-02" db="EMBL/GenBank/DDBJ databases">
        <authorList>
            <person name="Ma Q."/>
            <person name="Huang Y."/>
            <person name="Song X."/>
            <person name="Pei D."/>
        </authorList>
    </citation>
    <scope>NUCLEOTIDE SEQUENCE [LARGE SCALE GENOMIC DNA]</scope>
    <source>
        <strain evidence="2">Sxm20200214</strain>
        <tissue evidence="2">Leaf</tissue>
    </source>
</reference>
<dbReference type="Proteomes" id="UP000886595">
    <property type="component" value="Unassembled WGS sequence"/>
</dbReference>
<evidence type="ECO:0000256" key="1">
    <source>
        <dbReference type="SAM" id="MobiDB-lite"/>
    </source>
</evidence>
<evidence type="ECO:0000313" key="3">
    <source>
        <dbReference type="Proteomes" id="UP000886595"/>
    </source>
</evidence>
<feature type="region of interest" description="Disordered" evidence="1">
    <location>
        <begin position="167"/>
        <end position="203"/>
    </location>
</feature>
<gene>
    <name evidence="2" type="ORF">Bca52824_001731</name>
</gene>
<sequence>MINWPESGISRSTASSRRYHSALNIPLLYHCIITAKLADISRKRSSMSKCSGSSVPITAERLKSRTRTDSPVSKSEETHPARAEGERNVTRARALPIERRQVAHLISPEVLCRSRLWDGMAGGYKDDPITAFKRATDALSAKRGITDGIVSDDEVVVTRTRSRMMVKAKATSSSHGRKLRDMTTVSNNKEEIQPMNPELSSVS</sequence>
<comment type="caution">
    <text evidence="2">The sequence shown here is derived from an EMBL/GenBank/DDBJ whole genome shotgun (WGS) entry which is preliminary data.</text>
</comment>
<organism evidence="2 3">
    <name type="scientific">Brassica carinata</name>
    <name type="common">Ethiopian mustard</name>
    <name type="synonym">Abyssinian cabbage</name>
    <dbReference type="NCBI Taxonomy" id="52824"/>
    <lineage>
        <taxon>Eukaryota</taxon>
        <taxon>Viridiplantae</taxon>
        <taxon>Streptophyta</taxon>
        <taxon>Embryophyta</taxon>
        <taxon>Tracheophyta</taxon>
        <taxon>Spermatophyta</taxon>
        <taxon>Magnoliopsida</taxon>
        <taxon>eudicotyledons</taxon>
        <taxon>Gunneridae</taxon>
        <taxon>Pentapetalae</taxon>
        <taxon>rosids</taxon>
        <taxon>malvids</taxon>
        <taxon>Brassicales</taxon>
        <taxon>Brassicaceae</taxon>
        <taxon>Brassiceae</taxon>
        <taxon>Brassica</taxon>
    </lineage>
</organism>
<evidence type="ECO:0000313" key="2">
    <source>
        <dbReference type="EMBL" id="KAG2330551.1"/>
    </source>
</evidence>
<dbReference type="EMBL" id="JAAMPC010000001">
    <property type="protein sequence ID" value="KAG2330551.1"/>
    <property type="molecule type" value="Genomic_DNA"/>
</dbReference>
<accession>A0A8X7WJ83</accession>
<proteinExistence type="predicted"/>
<dbReference type="AlphaFoldDB" id="A0A8X7WJ83"/>
<feature type="region of interest" description="Disordered" evidence="1">
    <location>
        <begin position="46"/>
        <end position="90"/>
    </location>
</feature>